<organism evidence="3 4">
    <name type="scientific">Asparagus officinalis</name>
    <name type="common">Garden asparagus</name>
    <dbReference type="NCBI Taxonomy" id="4686"/>
    <lineage>
        <taxon>Eukaryota</taxon>
        <taxon>Viridiplantae</taxon>
        <taxon>Streptophyta</taxon>
        <taxon>Embryophyta</taxon>
        <taxon>Tracheophyta</taxon>
        <taxon>Spermatophyta</taxon>
        <taxon>Magnoliopsida</taxon>
        <taxon>Liliopsida</taxon>
        <taxon>Asparagales</taxon>
        <taxon>Asparagaceae</taxon>
        <taxon>Asparagoideae</taxon>
        <taxon>Asparagus</taxon>
    </lineage>
</organism>
<dbReference type="GO" id="GO:0071541">
    <property type="term" value="C:eukaryotic translation initiation factor 3 complex, eIF3m"/>
    <property type="evidence" value="ECO:0007669"/>
    <property type="project" value="TreeGrafter"/>
</dbReference>
<accession>A0A5P1FGJ1</accession>
<dbReference type="SUPFAM" id="SSF144256">
    <property type="entry name" value="TSP9-like"/>
    <property type="match status" value="1"/>
</dbReference>
<evidence type="ECO:0000259" key="2">
    <source>
        <dbReference type="Pfam" id="PF13012"/>
    </source>
</evidence>
<dbReference type="PANTHER" id="PTHR10540">
    <property type="entry name" value="EUKARYOTIC TRANSLATION INITIATION FACTOR 3 SUBUNIT F-RELATED"/>
    <property type="match status" value="1"/>
</dbReference>
<dbReference type="GO" id="GO:0009793">
    <property type="term" value="P:embryo development ending in seed dormancy"/>
    <property type="evidence" value="ECO:0007669"/>
    <property type="project" value="EnsemblPlants"/>
</dbReference>
<reference evidence="4" key="1">
    <citation type="journal article" date="2017" name="Nat. Commun.">
        <title>The asparagus genome sheds light on the origin and evolution of a young Y chromosome.</title>
        <authorList>
            <person name="Harkess A."/>
            <person name="Zhou J."/>
            <person name="Xu C."/>
            <person name="Bowers J.E."/>
            <person name="Van der Hulst R."/>
            <person name="Ayyampalayam S."/>
            <person name="Mercati F."/>
            <person name="Riccardi P."/>
            <person name="McKain M.R."/>
            <person name="Kakrana A."/>
            <person name="Tang H."/>
            <person name="Ray J."/>
            <person name="Groenendijk J."/>
            <person name="Arikit S."/>
            <person name="Mathioni S.M."/>
            <person name="Nakano M."/>
            <person name="Shan H."/>
            <person name="Telgmann-Rauber A."/>
            <person name="Kanno A."/>
            <person name="Yue Z."/>
            <person name="Chen H."/>
            <person name="Li W."/>
            <person name="Chen Y."/>
            <person name="Xu X."/>
            <person name="Zhang Y."/>
            <person name="Luo S."/>
            <person name="Chen H."/>
            <person name="Gao J."/>
            <person name="Mao Z."/>
            <person name="Pires J.C."/>
            <person name="Luo M."/>
            <person name="Kudrna D."/>
            <person name="Wing R.A."/>
            <person name="Meyers B.C."/>
            <person name="Yi K."/>
            <person name="Kong H."/>
            <person name="Lavrijsen P."/>
            <person name="Sunseri F."/>
            <person name="Falavigna A."/>
            <person name="Ye Y."/>
            <person name="Leebens-Mack J.H."/>
            <person name="Chen G."/>
        </authorList>
    </citation>
    <scope>NUCLEOTIDE SEQUENCE [LARGE SCALE GENOMIC DNA]</scope>
    <source>
        <strain evidence="4">cv. DH0086</strain>
    </source>
</reference>
<dbReference type="Pfam" id="PF11493">
    <property type="entry name" value="TSP9"/>
    <property type="match status" value="1"/>
</dbReference>
<dbReference type="GO" id="GO:0009744">
    <property type="term" value="P:response to sucrose"/>
    <property type="evidence" value="ECO:0007669"/>
    <property type="project" value="EnsemblPlants"/>
</dbReference>
<dbReference type="Pfam" id="PF05605">
    <property type="entry name" value="zf-Di19"/>
    <property type="match status" value="1"/>
</dbReference>
<feature type="domain" description="EIF3F/CSN6-like C-terminal" evidence="2">
    <location>
        <begin position="181"/>
        <end position="282"/>
    </location>
</feature>
<dbReference type="Proteomes" id="UP000243459">
    <property type="component" value="Chromosome 2"/>
</dbReference>
<dbReference type="Gene3D" id="3.40.140.10">
    <property type="entry name" value="Cytidine Deaminase, domain 2"/>
    <property type="match status" value="1"/>
</dbReference>
<dbReference type="InterPro" id="IPR037244">
    <property type="entry name" value="TSP9_sf"/>
</dbReference>
<dbReference type="Pfam" id="PF13012">
    <property type="entry name" value="MitMem_reg"/>
    <property type="match status" value="1"/>
</dbReference>
<dbReference type="InterPro" id="IPR008598">
    <property type="entry name" value="Di19_Zn-bd"/>
</dbReference>
<dbReference type="GO" id="GO:0009846">
    <property type="term" value="P:pollen germination"/>
    <property type="evidence" value="ECO:0007669"/>
    <property type="project" value="EnsemblPlants"/>
</dbReference>
<dbReference type="InterPro" id="IPR024969">
    <property type="entry name" value="EIF3F/CSN6-like_C"/>
</dbReference>
<name>A0A5P1FGJ1_ASPOF</name>
<protein>
    <recommendedName>
        <fullName evidence="5">Drought induced 19 protein type zinc-binding domain-containing protein</fullName>
    </recommendedName>
</protein>
<evidence type="ECO:0000313" key="3">
    <source>
        <dbReference type="EMBL" id="ONK76833.1"/>
    </source>
</evidence>
<gene>
    <name evidence="3" type="ORF">A4U43_C02F300</name>
</gene>
<evidence type="ECO:0008006" key="5">
    <source>
        <dbReference type="Google" id="ProtNLM"/>
    </source>
</evidence>
<dbReference type="InterPro" id="IPR021584">
    <property type="entry name" value="TSP9"/>
</dbReference>
<dbReference type="Gramene" id="ONK76833">
    <property type="protein sequence ID" value="ONK76833"/>
    <property type="gene ID" value="A4U43_C02F300"/>
</dbReference>
<dbReference type="GO" id="GO:0003743">
    <property type="term" value="F:translation initiation factor activity"/>
    <property type="evidence" value="ECO:0007669"/>
    <property type="project" value="TreeGrafter"/>
</dbReference>
<evidence type="ECO:0000313" key="4">
    <source>
        <dbReference type="Proteomes" id="UP000243459"/>
    </source>
</evidence>
<proteinExistence type="predicted"/>
<dbReference type="PANTHER" id="PTHR10540:SF6">
    <property type="entry name" value="EUKARYOTIC TRANSLATION INITIATION FACTOR 3 SUBUNIT F"/>
    <property type="match status" value="1"/>
</dbReference>
<dbReference type="AlphaFoldDB" id="A0A5P1FGJ1"/>
<evidence type="ECO:0000259" key="1">
    <source>
        <dbReference type="Pfam" id="PF05605"/>
    </source>
</evidence>
<dbReference type="GO" id="GO:0031369">
    <property type="term" value="F:translation initiation factor binding"/>
    <property type="evidence" value="ECO:0007669"/>
    <property type="project" value="TreeGrafter"/>
</dbReference>
<feature type="domain" description="Di19 zinc-binding" evidence="1">
    <location>
        <begin position="44"/>
        <end position="73"/>
    </location>
</feature>
<dbReference type="EMBL" id="CM007382">
    <property type="protein sequence ID" value="ONK76833.1"/>
    <property type="molecule type" value="Genomic_DNA"/>
</dbReference>
<sequence>MDSDLWIARLAAAKRHFSLHQHQNSQLDRLGMDDFEVEEEIRPDFACPYCYEDQDLASICNHLEEEHRLESKVAGGTRTLPRKTWVYCQNEVVRVGRAAPSSVGRCVPGQYSTGLGVSGGSALIHEFYSREVANAIHLTVDTGFTNGEASIKAYVSVNLSLGDRQLAAQFHEIPLDLRMIEAEQIGFNILKKTTVDKLPNDLEWMGASIEHLYAQMEDVYKYVDGVVEGRVTADNNIGRLIAATLASMPKMSPAVFDKVFNDRIQDNYALVYLSSLARTQLTRSKVFVPKATKGGGSVQEEKGPLDWILGSLLKEDQLLETDPILNKVEGKSATEGSKKSTTSVSVPNKKKFGGFGGLFAKN</sequence>
<keyword evidence="4" id="KW-1185">Reference proteome</keyword>